<feature type="region of interest" description="Disordered" evidence="1">
    <location>
        <begin position="129"/>
        <end position="169"/>
    </location>
</feature>
<reference evidence="3" key="1">
    <citation type="submission" date="2020-03" db="EMBL/GenBank/DDBJ databases">
        <title>A transcriptome and proteome of the tick Rhipicephalus microplus shaped by the genetic composition of its hosts and developmental stage.</title>
        <authorList>
            <person name="Garcia G.R."/>
            <person name="Ribeiro J.M.C."/>
            <person name="Maruyama S.R."/>
            <person name="Gardinasse L.G."/>
            <person name="Nelson K."/>
            <person name="Ferreira B.R."/>
            <person name="Andrade T.G."/>
            <person name="Santos I.K.F.M."/>
        </authorList>
    </citation>
    <scope>NUCLEOTIDE SEQUENCE</scope>
    <source>
        <strain evidence="3">NSGR</strain>
        <tissue evidence="3">Salivary glands</tissue>
    </source>
</reference>
<feature type="signal peptide" evidence="2">
    <location>
        <begin position="1"/>
        <end position="23"/>
    </location>
</feature>
<accession>A0A6G5A0T6</accession>
<feature type="compositionally biased region" description="Basic residues" evidence="1">
    <location>
        <begin position="129"/>
        <end position="155"/>
    </location>
</feature>
<dbReference type="AlphaFoldDB" id="A0A6G5A0T6"/>
<organism evidence="3">
    <name type="scientific">Rhipicephalus microplus</name>
    <name type="common">Cattle tick</name>
    <name type="synonym">Boophilus microplus</name>
    <dbReference type="NCBI Taxonomy" id="6941"/>
    <lineage>
        <taxon>Eukaryota</taxon>
        <taxon>Metazoa</taxon>
        <taxon>Ecdysozoa</taxon>
        <taxon>Arthropoda</taxon>
        <taxon>Chelicerata</taxon>
        <taxon>Arachnida</taxon>
        <taxon>Acari</taxon>
        <taxon>Parasitiformes</taxon>
        <taxon>Ixodida</taxon>
        <taxon>Ixodoidea</taxon>
        <taxon>Ixodidae</taxon>
        <taxon>Rhipicephalinae</taxon>
        <taxon>Rhipicephalus</taxon>
        <taxon>Boophilus</taxon>
    </lineage>
</organism>
<protein>
    <submittedName>
        <fullName evidence="3">Putative conserved secreted protein</fullName>
    </submittedName>
</protein>
<dbReference type="OrthoDB" id="10434838at2759"/>
<keyword evidence="2" id="KW-0732">Signal</keyword>
<feature type="chain" id="PRO_5026119110" evidence="2">
    <location>
        <begin position="24"/>
        <end position="169"/>
    </location>
</feature>
<evidence type="ECO:0000256" key="2">
    <source>
        <dbReference type="SAM" id="SignalP"/>
    </source>
</evidence>
<dbReference type="EMBL" id="GIKN01002116">
    <property type="protein sequence ID" value="NIE44389.1"/>
    <property type="molecule type" value="Transcribed_RNA"/>
</dbReference>
<sequence>MIVVPTMAPINLFFACLLRVALLAQLKAWAPSENDCHRLVPLQITSVVTPCVYPCLLIFPNNENSGIVLRQEVDGTPCKITRNPSISLKESKCMNGVCQFLDLGLQLKRSKREIRLIRKRRGLFKKVKEKFQKRGRKGRRRKHKRKQTRLKRRLNKNINTTQYWPDNTT</sequence>
<evidence type="ECO:0000313" key="3">
    <source>
        <dbReference type="EMBL" id="NIE44389.1"/>
    </source>
</evidence>
<proteinExistence type="predicted"/>
<evidence type="ECO:0000256" key="1">
    <source>
        <dbReference type="SAM" id="MobiDB-lite"/>
    </source>
</evidence>
<feature type="compositionally biased region" description="Polar residues" evidence="1">
    <location>
        <begin position="158"/>
        <end position="169"/>
    </location>
</feature>
<name>A0A6G5A0T6_RHIMP</name>
<dbReference type="VEuPathDB" id="VectorBase:LOC119159867"/>